<accession>A0ABD5XPN7</accession>
<sequence length="145" mass="15215">MTGDAQYGSASRTPLRPEAVPAGTNVLIAGPGLTGKREVLLDLLGAAPDPAAMLVTTKHGVDRFREGFRDRYGDERSLQFVDCVSRQRSMAVARDTAAVSHVSGPGDLTGIGILASGQAVRLVPRRRAGPRRAGSPLAVDAVDVR</sequence>
<reference evidence="1 2" key="1">
    <citation type="journal article" date="2019" name="Int. J. Syst. Evol. Microbiol.">
        <title>The Global Catalogue of Microorganisms (GCM) 10K type strain sequencing project: providing services to taxonomists for standard genome sequencing and annotation.</title>
        <authorList>
            <consortium name="The Broad Institute Genomics Platform"/>
            <consortium name="The Broad Institute Genome Sequencing Center for Infectious Disease"/>
            <person name="Wu L."/>
            <person name="Ma J."/>
        </authorList>
    </citation>
    <scope>NUCLEOTIDE SEQUENCE [LARGE SCALE GENOMIC DNA]</scope>
    <source>
        <strain evidence="1 2">DT92</strain>
    </source>
</reference>
<evidence type="ECO:0000313" key="1">
    <source>
        <dbReference type="EMBL" id="MFC7137052.1"/>
    </source>
</evidence>
<proteinExistence type="predicted"/>
<organism evidence="1 2">
    <name type="scientific">Halobaculum litoreum</name>
    <dbReference type="NCBI Taxonomy" id="3031998"/>
    <lineage>
        <taxon>Archaea</taxon>
        <taxon>Methanobacteriati</taxon>
        <taxon>Methanobacteriota</taxon>
        <taxon>Stenosarchaea group</taxon>
        <taxon>Halobacteria</taxon>
        <taxon>Halobacteriales</taxon>
        <taxon>Haloferacaceae</taxon>
        <taxon>Halobaculum</taxon>
    </lineage>
</organism>
<name>A0ABD5XPN7_9EURY</name>
<protein>
    <submittedName>
        <fullName evidence="1">Uncharacterized protein</fullName>
    </submittedName>
</protein>
<comment type="caution">
    <text evidence="1">The sequence shown here is derived from an EMBL/GenBank/DDBJ whole genome shotgun (WGS) entry which is preliminary data.</text>
</comment>
<evidence type="ECO:0000313" key="2">
    <source>
        <dbReference type="Proteomes" id="UP001596368"/>
    </source>
</evidence>
<dbReference type="AlphaFoldDB" id="A0ABD5XPN7"/>
<dbReference type="EMBL" id="JBHSZG010000001">
    <property type="protein sequence ID" value="MFC7137052.1"/>
    <property type="molecule type" value="Genomic_DNA"/>
</dbReference>
<dbReference type="Proteomes" id="UP001596368">
    <property type="component" value="Unassembled WGS sequence"/>
</dbReference>
<keyword evidence="2" id="KW-1185">Reference proteome</keyword>
<gene>
    <name evidence="1" type="ORF">ACFQRB_12460</name>
</gene>